<sequence length="1174" mass="127444">METITNKLRLSLSVLLLTFLTGVSQSAHSALVLPDDPLIIDSGPQPNIFFALDDSGSMAFALLTSGNGGTFRYPVSGFRGNVELYYTFPAPNNLDPFDRVVPFEEWLTNRGNSPLGVWRARNSDYNRIYYNPGVNYTPWSGKDEDGNEYTDANASAARYNPYNPDIGTIDLTSDRTESYVSYHPEIPNSNPGCCLFSTTSTYFPAFYYTWDEKVAGEEPDADDDHTKIEIKPGNAPFAGGPDRVDCANPNACTYAEEIQNFANWFVYYRLRDFTLKRATSNLINDSQAYMGLATLHDNNDVGTPIRDMSEQTNKDNLLNQLSRMEPVGGTPLRNLLDNVGRYYDDTDGSGSPSALGFSEQSPILSETEGGACQQNFTVLMSDGFWNGSHSGTGNTDGDNNTDFDGGPHADDLSNTLADVAMKYYESDLSNLPDAVPVIEGVDENEAQHMVTYTVAFGLTGNNLTTPENHDPSTPPPPWPNNIDADTPETLDDMQHAAFNGRGLFLNASNPQELIDSLANSIGDIEERTTFSASSVAINSTVLRTSSLLFQARFDSSNYTGELNAFSLNADGTLDEQVWQATSNIPAATSREIFTTVDKAGTPTAISFDDTDADLQAAVGTLDIDGTTVTSSEIINYVRGDQSEEEQNNGLLRDRDELLGDIVNSSPLSVGQSDQLYEMLPGDEGDEYPAFLSDKISRFTSGGDPFSVVYVGSNDGMLHAFDSRDGGEEFAYIPSTVHQNLKQLAKPSYGHKFFVDATAGASDAYVGGGWKTLLAGTQGAGGRGIFTLDITNPFAFGSDDVLWEFTSADHAELGFIYHQPQIVRLNNGEWGVIVGNGFNSDSEKAQLFILNAENGSVIKVIDTETGNPTNTNGLSMPFILDENSDLIADTVYAGDLHGNMWKFDLTGNVNNWDVAYKQGNNKLPLYSAEDTNGDPQPITTRPVVVNHPDGGFVVLFGSGKYIENSDNSIPENPQVQTFYGIRDNNDDVGSGRNKLQEQEILSEPDIVDENGDTTGKARIVSENTVDYANKDGWYIDLISPIEGAQAERVIANPLTRFGRIIFTTFIPGVSPCDRGGASVIMELDAVSGARLENSVFDYNDDGIIDASDFVNDPSGNGVPGSGIFIPPTIASPAVISAEDASMEYKQTSGIETDITTTKESTGGTTVGRQSWRQLR</sequence>
<accession>A0AAE3HKM1</accession>
<dbReference type="RefSeq" id="WP_259054562.1">
    <property type="nucleotide sequence ID" value="NZ_JANUCT010000005.1"/>
</dbReference>
<dbReference type="InterPro" id="IPR011047">
    <property type="entry name" value="Quinoprotein_ADH-like_sf"/>
</dbReference>
<evidence type="ECO:0000256" key="4">
    <source>
        <dbReference type="ARBA" id="ARBA00022723"/>
    </source>
</evidence>
<feature type="signal peptide" evidence="8">
    <location>
        <begin position="1"/>
        <end position="29"/>
    </location>
</feature>
<dbReference type="InterPro" id="IPR008707">
    <property type="entry name" value="B-propeller_PilY1"/>
</dbReference>
<feature type="region of interest" description="Disordered" evidence="7">
    <location>
        <begin position="390"/>
        <end position="409"/>
    </location>
</feature>
<evidence type="ECO:0000256" key="1">
    <source>
        <dbReference type="ARBA" id="ARBA00004561"/>
    </source>
</evidence>
<dbReference type="SUPFAM" id="SSF50998">
    <property type="entry name" value="Quinoprotein alcohol dehydrogenase-like"/>
    <property type="match status" value="1"/>
</dbReference>
<dbReference type="InterPro" id="IPR018247">
    <property type="entry name" value="EF_Hand_1_Ca_BS"/>
</dbReference>
<dbReference type="PROSITE" id="PS00018">
    <property type="entry name" value="EF_HAND_1"/>
    <property type="match status" value="1"/>
</dbReference>
<dbReference type="EMBL" id="JANUCT010000005">
    <property type="protein sequence ID" value="MCS3902958.1"/>
    <property type="molecule type" value="Genomic_DNA"/>
</dbReference>
<evidence type="ECO:0000256" key="6">
    <source>
        <dbReference type="ARBA" id="ARBA00023263"/>
    </source>
</evidence>
<feature type="chain" id="PRO_5042256866" evidence="8">
    <location>
        <begin position="30"/>
        <end position="1174"/>
    </location>
</feature>
<keyword evidence="6" id="KW-0281">Fimbrium</keyword>
<feature type="domain" description="PilY1 beta-propeller" evidence="9">
    <location>
        <begin position="658"/>
        <end position="985"/>
    </location>
</feature>
<evidence type="ECO:0000256" key="3">
    <source>
        <dbReference type="ARBA" id="ARBA00022558"/>
    </source>
</evidence>
<dbReference type="InterPro" id="IPR015943">
    <property type="entry name" value="WD40/YVTN_repeat-like_dom_sf"/>
</dbReference>
<protein>
    <submittedName>
        <fullName evidence="10">Type IV pilus assembly protein PilY1</fullName>
    </submittedName>
</protein>
<comment type="similarity">
    <text evidence="2">Belongs to the PilY1 family.</text>
</comment>
<dbReference type="Gene3D" id="2.130.10.10">
    <property type="entry name" value="YVTN repeat-like/Quinoprotein amine dehydrogenase"/>
    <property type="match status" value="1"/>
</dbReference>
<dbReference type="GO" id="GO:0046872">
    <property type="term" value="F:metal ion binding"/>
    <property type="evidence" value="ECO:0007669"/>
    <property type="project" value="UniProtKB-KW"/>
</dbReference>
<comment type="subcellular location">
    <subcellularLocation>
        <location evidence="1">Fimbrium</location>
    </subcellularLocation>
</comment>
<comment type="caution">
    <text evidence="10">The sequence shown here is derived from an EMBL/GenBank/DDBJ whole genome shotgun (WGS) entry which is preliminary data.</text>
</comment>
<dbReference type="Proteomes" id="UP001204445">
    <property type="component" value="Unassembled WGS sequence"/>
</dbReference>
<keyword evidence="5" id="KW-0106">Calcium</keyword>
<evidence type="ECO:0000256" key="8">
    <source>
        <dbReference type="SAM" id="SignalP"/>
    </source>
</evidence>
<dbReference type="Pfam" id="PF05567">
    <property type="entry name" value="T4P_PilY1"/>
    <property type="match status" value="1"/>
</dbReference>
<name>A0AAE3HKM1_9GAMM</name>
<keyword evidence="3" id="KW-1029">Fimbrium biogenesis</keyword>
<keyword evidence="8" id="KW-0732">Signal</keyword>
<proteinExistence type="inferred from homology"/>
<feature type="compositionally biased region" description="Low complexity" evidence="7">
    <location>
        <begin position="391"/>
        <end position="404"/>
    </location>
</feature>
<evidence type="ECO:0000256" key="2">
    <source>
        <dbReference type="ARBA" id="ARBA00008387"/>
    </source>
</evidence>
<keyword evidence="4" id="KW-0479">Metal-binding</keyword>
<gene>
    <name evidence="10" type="ORF">J2T55_000966</name>
</gene>
<keyword evidence="11" id="KW-1185">Reference proteome</keyword>
<dbReference type="GO" id="GO:0009289">
    <property type="term" value="C:pilus"/>
    <property type="evidence" value="ECO:0007669"/>
    <property type="project" value="UniProtKB-SubCell"/>
</dbReference>
<evidence type="ECO:0000256" key="5">
    <source>
        <dbReference type="ARBA" id="ARBA00022837"/>
    </source>
</evidence>
<evidence type="ECO:0000256" key="7">
    <source>
        <dbReference type="SAM" id="MobiDB-lite"/>
    </source>
</evidence>
<evidence type="ECO:0000313" key="11">
    <source>
        <dbReference type="Proteomes" id="UP001204445"/>
    </source>
</evidence>
<dbReference type="AlphaFoldDB" id="A0AAE3HKM1"/>
<evidence type="ECO:0000259" key="9">
    <source>
        <dbReference type="Pfam" id="PF05567"/>
    </source>
</evidence>
<evidence type="ECO:0000313" key="10">
    <source>
        <dbReference type="EMBL" id="MCS3902958.1"/>
    </source>
</evidence>
<organism evidence="10 11">
    <name type="scientific">Methylohalomonas lacus</name>
    <dbReference type="NCBI Taxonomy" id="398773"/>
    <lineage>
        <taxon>Bacteria</taxon>
        <taxon>Pseudomonadati</taxon>
        <taxon>Pseudomonadota</taxon>
        <taxon>Gammaproteobacteria</taxon>
        <taxon>Methylohalomonadales</taxon>
        <taxon>Methylohalomonadaceae</taxon>
        <taxon>Methylohalomonas</taxon>
    </lineage>
</organism>
<reference evidence="10" key="1">
    <citation type="submission" date="2022-08" db="EMBL/GenBank/DDBJ databases">
        <title>Genomic Encyclopedia of Type Strains, Phase III (KMG-III): the genomes of soil and plant-associated and newly described type strains.</title>
        <authorList>
            <person name="Whitman W."/>
        </authorList>
    </citation>
    <scope>NUCLEOTIDE SEQUENCE</scope>
    <source>
        <strain evidence="10">HMT 1</strain>
    </source>
</reference>
<feature type="compositionally biased region" description="Low complexity" evidence="7">
    <location>
        <begin position="1155"/>
        <end position="1166"/>
    </location>
</feature>
<feature type="region of interest" description="Disordered" evidence="7">
    <location>
        <begin position="1155"/>
        <end position="1174"/>
    </location>
</feature>